<evidence type="ECO:0000313" key="2">
    <source>
        <dbReference type="EMBL" id="MDP5274358.1"/>
    </source>
</evidence>
<keyword evidence="3" id="KW-1185">Reference proteome</keyword>
<name>A0ABT9IYC8_9BACL</name>
<feature type="coiled-coil region" evidence="1">
    <location>
        <begin position="15"/>
        <end position="86"/>
    </location>
</feature>
<dbReference type="RefSeq" id="WP_305991669.1">
    <property type="nucleotide sequence ID" value="NZ_JAVAMP010000003.1"/>
</dbReference>
<keyword evidence="1" id="KW-0175">Coiled coil</keyword>
<proteinExistence type="predicted"/>
<protein>
    <recommendedName>
        <fullName evidence="4">CBM-cenC domain-containing protein</fullName>
    </recommendedName>
</protein>
<accession>A0ABT9IYC8</accession>
<evidence type="ECO:0008006" key="4">
    <source>
        <dbReference type="Google" id="ProtNLM"/>
    </source>
</evidence>
<comment type="caution">
    <text evidence="2">The sequence shown here is derived from an EMBL/GenBank/DDBJ whole genome shotgun (WGS) entry which is preliminary data.</text>
</comment>
<dbReference type="Proteomes" id="UP001231941">
    <property type="component" value="Unassembled WGS sequence"/>
</dbReference>
<dbReference type="InterPro" id="IPR008979">
    <property type="entry name" value="Galactose-bd-like_sf"/>
</dbReference>
<evidence type="ECO:0000256" key="1">
    <source>
        <dbReference type="SAM" id="Coils"/>
    </source>
</evidence>
<dbReference type="SUPFAM" id="SSF49785">
    <property type="entry name" value="Galactose-binding domain-like"/>
    <property type="match status" value="1"/>
</dbReference>
<organism evidence="2 3">
    <name type="scientific">Chengkuizengella axinellae</name>
    <dbReference type="NCBI Taxonomy" id="3064388"/>
    <lineage>
        <taxon>Bacteria</taxon>
        <taxon>Bacillati</taxon>
        <taxon>Bacillota</taxon>
        <taxon>Bacilli</taxon>
        <taxon>Bacillales</taxon>
        <taxon>Paenibacillaceae</taxon>
        <taxon>Chengkuizengella</taxon>
    </lineage>
</organism>
<evidence type="ECO:0000313" key="3">
    <source>
        <dbReference type="Proteomes" id="UP001231941"/>
    </source>
</evidence>
<reference evidence="2 3" key="1">
    <citation type="submission" date="2023-08" db="EMBL/GenBank/DDBJ databases">
        <authorList>
            <person name="Park J.-S."/>
        </authorList>
    </citation>
    <scope>NUCLEOTIDE SEQUENCE [LARGE SCALE GENOMIC DNA]</scope>
    <source>
        <strain evidence="2 3">2205SS18-9</strain>
    </source>
</reference>
<gene>
    <name evidence="2" type="ORF">Q5Y73_09570</name>
</gene>
<dbReference type="Gene3D" id="2.60.120.260">
    <property type="entry name" value="Galactose-binding domain-like"/>
    <property type="match status" value="1"/>
</dbReference>
<dbReference type="EMBL" id="JAVAMP010000003">
    <property type="protein sequence ID" value="MDP5274358.1"/>
    <property type="molecule type" value="Genomic_DNA"/>
</dbReference>
<sequence length="1708" mass="190662">MAYKTISNKLNIQFAEDINENFEQVDQDIKNLKNQHEGDKQEADNKQTELDNRLTISQSSFESEINQSIENQQSSLNERMTEVEQKAAADQTELDEKLTERLENHENSTTAHKAEDIEYSGSVTGADDVKKALEWLKTQTDNVIAQGGNDNTEVVDLRLGADNQVRETAGNLSREIHQKTIEHDAQIPAIAHAKAEIVRNSTHSGFLNLSDFDLSEPNKIKILKDEVAYVNGYEIKIPKDTVIELEEAPTEGSRDDLIFLEAWFENQYELSWRIRTVAGVDFKTYPSGLGRYNTTVLVQGSNSSVVNFNADYYNYFYTPHDSEITGNTGKNALAVDKGIYVAGDGTQESKGLLQTADGYVYAIPMFRIKRRSSGGYSVENVNGAREYVRFSVQYGEYDTGDTQTIIVHTNVEKLKVGDKLNFRDGDKTFFTILEINGSDVTVFVNEGTYTAGSPTLTDNFNTIPDRPDNLYYNIIDQRDIIDLRHKVSLIGVDYNKVMNEEFNRLLSGENGNVEMVKEYFGLQKAPSYAEVQQDSYPYVVENLAPPMTDVNYGNTSFGSGSNLENTWIDGRLRVWNNDQSYYGRGFKIPITAGKEYTFSAKSNHNGRTPKISLHNEPTDLNNNLYANKQVPSEWSYTFTAVSDYLYVLFKQSSSNRDDFVEFWDIQITKGNQPNPIFVPSGKWYLPYDYANQDTNTRFDLTDQKRTLSDAQTSQKVSDKIEVLSNEHLPHIEVMQSVEGVWTAGDTITVKCKDGIVSGVIDEDTALAKLLETPSNTTIIVDDVSKLTVGDKIKAYTFGWSTPSADVSIVSIDSNTNTVTISSSLIGWLSSSDRTYIIETTADTSTPNVKADGINGTWSDLATSEATYTIDTVPADNTADILIEYSVNYAGGQGIEHVPTQVLQGEVNGQKLVKNDDDGIVTIRANFEGKNQGDTDLNPHKAYRGGEIHLKSPDQFTAEMPTNDSWAGYNNLLQLNSNTANTQYSSDGEIPQQLFSFNILRAIQDKLGEGFFEGCVTIEDKVQRAKDGIYKFSIEWYGYGENPNGNTANLKMFRTDTNDYNSALATHSSSIVSMLNIGIVETNSTNKISNAIDQNGFVHFLAYTDPSDGVTPSTIYTDYVELELQIDVSELGYDVLVPEEPFPVLSENLLTQNQAFPVDLDGFSTNYAQNITIDSLGILKVETNDTLSYGGTQTDYYKVEPNTYYTASVWLKGDSTKVNLALAFYNDSHISSYNGDMYDLNAEWTQYVFSALSPNDTTRLRFDILGREKQSTTMYLKNLKLEKGINPNPTWTPGRKSKQTLNYLGKTIRDNQTIPHKLYSKSVADISTLTPQDFSDADEVSQFDYDNIGKQNGVLLSKSTNITGETMCLIAEFDLSKDNLSLSNLKELLRKITVLSVASGEGDNDGLTYGLTMSIWDSIAEEWWVGTNKTNSDNLPSTISQSLNRVDDDGSSFYNVYRKITNNQKVYILVHSTHPASADNDSIVYTDYIKLDVELSEEVDYQKANVIKVRKETKEIKMEYPITSHRTGVTDNVALWYEYVPYVGLDTKEGKVLATSDFVLVTNRGTGLYVEDEINFSDNGNIITTYLPKGSDISDHLFLNEIIKLTSPTSGTSGLMPTVMLPIINSYRLSNNAFIGDTTKDLPSVYTEDLASAIPHLGVLYGLVNIEGEIYLRIKTNYRTDTIVITGASSSESDTADYKVKGNILIKEV</sequence>